<dbReference type="Proteomes" id="UP000886191">
    <property type="component" value="Unassembled WGS sequence"/>
</dbReference>
<organism evidence="2">
    <name type="scientific">Pricia antarctica</name>
    <dbReference type="NCBI Taxonomy" id="641691"/>
    <lineage>
        <taxon>Bacteria</taxon>
        <taxon>Pseudomonadati</taxon>
        <taxon>Bacteroidota</taxon>
        <taxon>Flavobacteriia</taxon>
        <taxon>Flavobacteriales</taxon>
        <taxon>Flavobacteriaceae</taxon>
        <taxon>Pricia</taxon>
    </lineage>
</organism>
<evidence type="ECO:0000256" key="1">
    <source>
        <dbReference type="SAM" id="MobiDB-lite"/>
    </source>
</evidence>
<dbReference type="AlphaFoldDB" id="A0A831QNL5"/>
<feature type="region of interest" description="Disordered" evidence="1">
    <location>
        <begin position="1"/>
        <end position="20"/>
    </location>
</feature>
<comment type="caution">
    <text evidence="2">The sequence shown here is derived from an EMBL/GenBank/DDBJ whole genome shotgun (WGS) entry which is preliminary data.</text>
</comment>
<feature type="compositionally biased region" description="Polar residues" evidence="1">
    <location>
        <begin position="1"/>
        <end position="15"/>
    </location>
</feature>
<dbReference type="EMBL" id="DRGL01000039">
    <property type="protein sequence ID" value="HEA21478.1"/>
    <property type="molecule type" value="Genomic_DNA"/>
</dbReference>
<name>A0A831QNL5_9FLAO</name>
<evidence type="ECO:0000313" key="2">
    <source>
        <dbReference type="EMBL" id="HEA21478.1"/>
    </source>
</evidence>
<gene>
    <name evidence="2" type="ORF">ENH87_11220</name>
</gene>
<reference evidence="2" key="1">
    <citation type="journal article" date="2020" name="mSystems">
        <title>Genome- and Community-Level Interaction Insights into Carbon Utilization and Element Cycling Functions of Hydrothermarchaeota in Hydrothermal Sediment.</title>
        <authorList>
            <person name="Zhou Z."/>
            <person name="Liu Y."/>
            <person name="Xu W."/>
            <person name="Pan J."/>
            <person name="Luo Z.H."/>
            <person name="Li M."/>
        </authorList>
    </citation>
    <scope>NUCLEOTIDE SEQUENCE [LARGE SCALE GENOMIC DNA]</scope>
    <source>
        <strain evidence="2">HyVt-345</strain>
    </source>
</reference>
<proteinExistence type="predicted"/>
<sequence length="628" mass="70204">MARTTATFTVTSGNNDAREEANGTVELTRDRLLFNSAQNGSQVFGPFTLYRSAWDAYHFQNVTIPSGKYIVDARIELYVPGTTLTAIQEKVYVEQTATAVDLTTTASNVSNRTIDAGIAWDGAATPAGIFHTSPSINSALQTVVQKPAWTSGNNIIVIIEALSSTSHFYHAHRDLGASFGAKLVVTYDDDFPLTKRPTATIENQINAPVGNVFRRAFIKRRSASTGLYETDWFNITEFVKSWGTIKLSVDELRLNKFRHSGITLKVRNDGGDFNPNSNDQSLWNGFMTRYRTLLKIEAGYSTWDDTELPTDPTLGIFILTNDVDISGVKNEALLKFNSLQTVFEQVKAKDVAGLGATQTASDLIAKFRDASDGVGTAIFTQFITSTAWGIQATIANYNLATSTTIEEKNCWEVMSKLAEAEGFLLLINRTGGVEFRDRNERTSTSQFTLKGQGFNDSNIIQLTNYLEPVTKLFNNFRLKYIRDDTSTSFLTAGTTTTVNPSQSVWQFGVHQYEFENLWFPDTTTAQAAIDNLVTQFDVIKEEIKVKCKFIPQLEVSDKVLLNYHSYDIIGESRWDLFEWASDSAILTEDAEWAGQIGENFDWNGEQFKILSKIINLDKFTTSFHLRHL</sequence>
<protein>
    <submittedName>
        <fullName evidence="2">Uncharacterized protein</fullName>
    </submittedName>
</protein>
<accession>A0A831QNL5</accession>